<sequence length="443" mass="44462">MLVGLVLAGALFAAAPAGAQSVEALEARELGEGGPVLDAGTVVWSRGEGGDGVRVSARAAAGGPVAHLGRASSGAASAGSWRLAAGAGRVGLRVVSGRGGVGALLSAPFGGAPLRRSVPRGATMAADRDFWAWSGGYVTLERSGPALGAVVTGADGSVRRLALPAGARVRTLAVAGSLAAVSVGQAVVVFDLATGAEVRRVALDAMSVGSLSVDPSGALAATGESEYGVDVLAWAPVGAGAFEVVTTGGDFGLVSLAGGRIAYVASRGLDEGARAVVVEPRPGSENPTVLFRGPPAFQIETLDFNGSHVAWSSQACQFLSLAAPAASGVTVPAGPCARSDVAVTVYSTPTLGHRNPSLPVIIRCLTAPTAGCRVDVRAYEIGRSGSRLGRARATVPRGARRTVRVPIGARAAARLRRADIEGGAYYVIRTIDPDGRTRQVGPL</sequence>
<dbReference type="SUPFAM" id="SSF75011">
    <property type="entry name" value="3-carboxy-cis,cis-mucoante lactonizing enzyme"/>
    <property type="match status" value="1"/>
</dbReference>
<dbReference type="Proteomes" id="UP001147700">
    <property type="component" value="Unassembled WGS sequence"/>
</dbReference>
<keyword evidence="1" id="KW-0732">Signal</keyword>
<organism evidence="2 3">
    <name type="scientific">Solirubrobacter deserti</name>
    <dbReference type="NCBI Taxonomy" id="2282478"/>
    <lineage>
        <taxon>Bacteria</taxon>
        <taxon>Bacillati</taxon>
        <taxon>Actinomycetota</taxon>
        <taxon>Thermoleophilia</taxon>
        <taxon>Solirubrobacterales</taxon>
        <taxon>Solirubrobacteraceae</taxon>
        <taxon>Solirubrobacter</taxon>
    </lineage>
</organism>
<dbReference type="EMBL" id="JAPCID010000052">
    <property type="protein sequence ID" value="MDA0141236.1"/>
    <property type="molecule type" value="Genomic_DNA"/>
</dbReference>
<evidence type="ECO:0000313" key="3">
    <source>
        <dbReference type="Proteomes" id="UP001147700"/>
    </source>
</evidence>
<comment type="caution">
    <text evidence="2">The sequence shown here is derived from an EMBL/GenBank/DDBJ whole genome shotgun (WGS) entry which is preliminary data.</text>
</comment>
<accession>A0ABT4RRL3</accession>
<reference evidence="2" key="1">
    <citation type="submission" date="2022-10" db="EMBL/GenBank/DDBJ databases">
        <title>The WGS of Solirubrobacter sp. CPCC 204708.</title>
        <authorList>
            <person name="Jiang Z."/>
        </authorList>
    </citation>
    <scope>NUCLEOTIDE SEQUENCE</scope>
    <source>
        <strain evidence="2">CPCC 204708</strain>
    </source>
</reference>
<evidence type="ECO:0000313" key="2">
    <source>
        <dbReference type="EMBL" id="MDA0141236.1"/>
    </source>
</evidence>
<evidence type="ECO:0000256" key="1">
    <source>
        <dbReference type="SAM" id="SignalP"/>
    </source>
</evidence>
<proteinExistence type="predicted"/>
<keyword evidence="3" id="KW-1185">Reference proteome</keyword>
<feature type="signal peptide" evidence="1">
    <location>
        <begin position="1"/>
        <end position="19"/>
    </location>
</feature>
<feature type="chain" id="PRO_5046704202" evidence="1">
    <location>
        <begin position="20"/>
        <end position="443"/>
    </location>
</feature>
<gene>
    <name evidence="2" type="ORF">OJ962_27310</name>
</gene>
<name>A0ABT4RRL3_9ACTN</name>
<dbReference type="RefSeq" id="WP_202952429.1">
    <property type="nucleotide sequence ID" value="NZ_JAPCID010000052.1"/>
</dbReference>
<protein>
    <submittedName>
        <fullName evidence="2">Uncharacterized protein</fullName>
    </submittedName>
</protein>